<sequence>MRALLRLRSLSSSPRRRGLAVLVLTVLLAPAAARAAEPVADPAQQVRAALYHMLMAEILKTGVETATDNARWSIGKVNPYPGLKGDKVIAACVNWDKTSLDQIDWYGYAYYYDRAEPRRSGDEKHMKLLEDTAKDDCRRYEATNPCRCQVVDRNDTDALSLPEWFVRAHIRPKAAP</sequence>
<protein>
    <submittedName>
        <fullName evidence="2">Uncharacterized protein</fullName>
    </submittedName>
</protein>
<keyword evidence="3" id="KW-1185">Reference proteome</keyword>
<proteinExistence type="predicted"/>
<organism evidence="2 3">
    <name type="scientific">Tistlia consotensis USBA 355</name>
    <dbReference type="NCBI Taxonomy" id="560819"/>
    <lineage>
        <taxon>Bacteria</taxon>
        <taxon>Pseudomonadati</taxon>
        <taxon>Pseudomonadota</taxon>
        <taxon>Alphaproteobacteria</taxon>
        <taxon>Rhodospirillales</taxon>
        <taxon>Rhodovibrionaceae</taxon>
        <taxon>Tistlia</taxon>
    </lineage>
</organism>
<accession>A0A1Y6CTY4</accession>
<dbReference type="STRING" id="560819.SAMN05428998_13745"/>
<evidence type="ECO:0000313" key="3">
    <source>
        <dbReference type="Proteomes" id="UP000192917"/>
    </source>
</evidence>
<evidence type="ECO:0000313" key="2">
    <source>
        <dbReference type="EMBL" id="SMF77792.1"/>
    </source>
</evidence>
<dbReference type="EMBL" id="FWZX01000037">
    <property type="protein sequence ID" value="SMF77792.1"/>
    <property type="molecule type" value="Genomic_DNA"/>
</dbReference>
<dbReference type="AlphaFoldDB" id="A0A1Y6CTY4"/>
<keyword evidence="1" id="KW-0732">Signal</keyword>
<dbReference type="Proteomes" id="UP000192917">
    <property type="component" value="Unassembled WGS sequence"/>
</dbReference>
<evidence type="ECO:0000256" key="1">
    <source>
        <dbReference type="SAM" id="SignalP"/>
    </source>
</evidence>
<feature type="signal peptide" evidence="1">
    <location>
        <begin position="1"/>
        <end position="35"/>
    </location>
</feature>
<name>A0A1Y6CTY4_9PROT</name>
<gene>
    <name evidence="2" type="ORF">SAMN05428998_13745</name>
</gene>
<reference evidence="2 3" key="1">
    <citation type="submission" date="2017-04" db="EMBL/GenBank/DDBJ databases">
        <authorList>
            <person name="Afonso C.L."/>
            <person name="Miller P.J."/>
            <person name="Scott M.A."/>
            <person name="Spackman E."/>
            <person name="Goraichik I."/>
            <person name="Dimitrov K.M."/>
            <person name="Suarez D.L."/>
            <person name="Swayne D.E."/>
        </authorList>
    </citation>
    <scope>NUCLEOTIDE SEQUENCE [LARGE SCALE GENOMIC DNA]</scope>
    <source>
        <strain evidence="2 3">USBA 355</strain>
    </source>
</reference>
<feature type="chain" id="PRO_5012057161" evidence="1">
    <location>
        <begin position="36"/>
        <end position="176"/>
    </location>
</feature>